<proteinExistence type="inferred from homology"/>
<keyword evidence="5" id="KW-0489">Methyltransferase</keyword>
<dbReference type="InterPro" id="IPR047048">
    <property type="entry name" value="TlyA"/>
</dbReference>
<dbReference type="Pfam" id="PF01479">
    <property type="entry name" value="S4"/>
    <property type="match status" value="1"/>
</dbReference>
<name>A0A2W6MWE3_9HELI</name>
<dbReference type="InterPro" id="IPR004538">
    <property type="entry name" value="Hemolysin_A/TlyA"/>
</dbReference>
<dbReference type="CDD" id="cd02440">
    <property type="entry name" value="AdoMet_MTases"/>
    <property type="match status" value="1"/>
</dbReference>
<accession>A0A2W6MWE3</accession>
<dbReference type="Proteomes" id="UP000249746">
    <property type="component" value="Unassembled WGS sequence"/>
</dbReference>
<dbReference type="EMBL" id="NBIU01000004">
    <property type="protein sequence ID" value="PZT48727.1"/>
    <property type="molecule type" value="Genomic_DNA"/>
</dbReference>
<comment type="caution">
    <text evidence="5">The sequence shown here is derived from an EMBL/GenBank/DDBJ whole genome shotgun (WGS) entry which is preliminary data.</text>
</comment>
<protein>
    <submittedName>
        <fullName evidence="5">TlyA family rRNA (Cytidine-2'-O)-methyltransferase</fullName>
    </submittedName>
</protein>
<keyword evidence="5" id="KW-0808">Transferase</keyword>
<sequence length="238" mass="27548">MRLDKECLKRGLLDSRNKVQEAILKGFIFVNGVVCYKNSLEVKEQDNIELKAQKIFVSRAGEKLYHFLQDKQECIELKGKKALDVGSSTGGFTQVLLEFGVEKVVCVDVGQNQLDKSLKEDSRIELYEKTDIRDFKYNEGFFIVVCDVSFISLEQILTSLQSFANFWLILLFKPQFEVGKEAKRNKRGVVQEEQKIQEKLEQILKQLEQICFKIQFVEKSKIKGKEGNEEFFIAAKRL</sequence>
<dbReference type="GO" id="GO:0008168">
    <property type="term" value="F:methyltransferase activity"/>
    <property type="evidence" value="ECO:0007669"/>
    <property type="project" value="UniProtKB-KW"/>
</dbReference>
<dbReference type="PANTHER" id="PTHR32319">
    <property type="entry name" value="BACTERIAL HEMOLYSIN-LIKE PROTEIN"/>
    <property type="match status" value="1"/>
</dbReference>
<dbReference type="SUPFAM" id="SSF55174">
    <property type="entry name" value="Alpha-L RNA-binding motif"/>
    <property type="match status" value="1"/>
</dbReference>
<dbReference type="PANTHER" id="PTHR32319:SF0">
    <property type="entry name" value="BACTERIAL HEMOLYSIN-LIKE PROTEIN"/>
    <property type="match status" value="1"/>
</dbReference>
<reference evidence="5 6" key="1">
    <citation type="submission" date="2017-03" db="EMBL/GenBank/DDBJ databases">
        <title>Genomic and clinical evidence uncovers the enterohepatic species Helicobacter valdiviensis as a potential human intestinal pathogen.</title>
        <authorList>
            <person name="Fresia P."/>
            <person name="Jara R."/>
            <person name="Sierra R."/>
            <person name="Ferres I."/>
            <person name="Greif G."/>
            <person name="Iraola G."/>
            <person name="Collado L."/>
        </authorList>
    </citation>
    <scope>NUCLEOTIDE SEQUENCE [LARGE SCALE GENOMIC DNA]</scope>
    <source>
        <strain evidence="5 6">WBE14</strain>
    </source>
</reference>
<dbReference type="InterPro" id="IPR036986">
    <property type="entry name" value="S4_RNA-bd_sf"/>
</dbReference>
<dbReference type="OrthoDB" id="9784736at2"/>
<keyword evidence="1 3" id="KW-0694">RNA-binding</keyword>
<evidence type="ECO:0000256" key="2">
    <source>
        <dbReference type="ARBA" id="ARBA00029460"/>
    </source>
</evidence>
<dbReference type="Gene3D" id="3.10.290.10">
    <property type="entry name" value="RNA-binding S4 domain"/>
    <property type="match status" value="1"/>
</dbReference>
<dbReference type="SMART" id="SM00363">
    <property type="entry name" value="S4"/>
    <property type="match status" value="1"/>
</dbReference>
<dbReference type="PROSITE" id="PS50889">
    <property type="entry name" value="S4"/>
    <property type="match status" value="1"/>
</dbReference>
<keyword evidence="6" id="KW-1185">Reference proteome</keyword>
<dbReference type="CDD" id="cd00165">
    <property type="entry name" value="S4"/>
    <property type="match status" value="1"/>
</dbReference>
<gene>
    <name evidence="5" type="ORF">B6S12_02475</name>
</gene>
<evidence type="ECO:0000259" key="4">
    <source>
        <dbReference type="SMART" id="SM00363"/>
    </source>
</evidence>
<evidence type="ECO:0000256" key="3">
    <source>
        <dbReference type="PROSITE-ProRule" id="PRU00182"/>
    </source>
</evidence>
<dbReference type="NCBIfam" id="TIGR00478">
    <property type="entry name" value="tly"/>
    <property type="match status" value="1"/>
</dbReference>
<organism evidence="5 6">
    <name type="scientific">Helicobacter valdiviensis</name>
    <dbReference type="NCBI Taxonomy" id="1458358"/>
    <lineage>
        <taxon>Bacteria</taxon>
        <taxon>Pseudomonadati</taxon>
        <taxon>Campylobacterota</taxon>
        <taxon>Epsilonproteobacteria</taxon>
        <taxon>Campylobacterales</taxon>
        <taxon>Helicobacteraceae</taxon>
        <taxon>Helicobacter</taxon>
    </lineage>
</organism>
<dbReference type="GO" id="GO:0003723">
    <property type="term" value="F:RNA binding"/>
    <property type="evidence" value="ECO:0007669"/>
    <property type="project" value="UniProtKB-KW"/>
</dbReference>
<comment type="similarity">
    <text evidence="2">Belongs to the TlyA family.</text>
</comment>
<evidence type="ECO:0000256" key="1">
    <source>
        <dbReference type="ARBA" id="ARBA00022884"/>
    </source>
</evidence>
<dbReference type="SUPFAM" id="SSF53335">
    <property type="entry name" value="S-adenosyl-L-methionine-dependent methyltransferases"/>
    <property type="match status" value="1"/>
</dbReference>
<evidence type="ECO:0000313" key="6">
    <source>
        <dbReference type="Proteomes" id="UP000249746"/>
    </source>
</evidence>
<dbReference type="AlphaFoldDB" id="A0A2W6MWE3"/>
<feature type="domain" description="RNA-binding S4" evidence="4">
    <location>
        <begin position="1"/>
        <end position="62"/>
    </location>
</feature>
<dbReference type="RefSeq" id="WP_111229247.1">
    <property type="nucleotide sequence ID" value="NZ_NBIU01000004.1"/>
</dbReference>
<evidence type="ECO:0000313" key="5">
    <source>
        <dbReference type="EMBL" id="PZT48727.1"/>
    </source>
</evidence>
<dbReference type="InterPro" id="IPR002942">
    <property type="entry name" value="S4_RNA-bd"/>
</dbReference>
<dbReference type="InterPro" id="IPR029063">
    <property type="entry name" value="SAM-dependent_MTases_sf"/>
</dbReference>
<dbReference type="InterPro" id="IPR002877">
    <property type="entry name" value="RNA_MeTrfase_FtsJ_dom"/>
</dbReference>
<dbReference type="Pfam" id="PF01728">
    <property type="entry name" value="FtsJ"/>
    <property type="match status" value="1"/>
</dbReference>
<dbReference type="GO" id="GO:0032259">
    <property type="term" value="P:methylation"/>
    <property type="evidence" value="ECO:0007669"/>
    <property type="project" value="UniProtKB-KW"/>
</dbReference>
<dbReference type="Gene3D" id="3.40.50.150">
    <property type="entry name" value="Vaccinia Virus protein VP39"/>
    <property type="match status" value="1"/>
</dbReference>